<evidence type="ECO:0000313" key="6">
    <source>
        <dbReference type="EMBL" id="KAG6497720.1"/>
    </source>
</evidence>
<evidence type="ECO:0000259" key="5">
    <source>
        <dbReference type="PROSITE" id="PS51774"/>
    </source>
</evidence>
<accession>A0A8J5FXM5</accession>
<dbReference type="PANTHER" id="PTHR32258:SF3">
    <property type="entry name" value="PROTEIN NETWORKED 4A"/>
    <property type="match status" value="1"/>
</dbReference>
<keyword evidence="1 3" id="KW-0175">Coiled coil</keyword>
<feature type="region of interest" description="Disordered" evidence="4">
    <location>
        <begin position="139"/>
        <end position="158"/>
    </location>
</feature>
<sequence>MDRSVTEMLKLTEGGGDSFAKKAEMYYEKRPELISHVEEFHRMYRALAERYDQVTSELRKSIESELKSQGSWNGFNFLSNPPSPLSEPIEELRPELNISPESKLQQPDLIPRAAGFDFFLPSSSSPDLSRKDIYDSFSYSESEPELEEINEESEDDTPLEMREKLQIHEYKSHREDDCSLKIAALELDLSAADEKLHSVETDIWDLKDKLKSTNASLCTKIIEFNLEKEKVSCLEENLIELQEEIFSLTHETVILKGAAISTARQFHSELLNHESIVEDYKNKLSLAEEKFIREKSSLEASIADLEGANKGLKAEVKKASQEKLLLKARISELEHRIHDLEISNSYSVDKMLQEKSELEAEIFTLSQSNSFLEAEVTSLDNEMRELVADKISQHSEKQKLVAALNGSLDALKLKVDMLTTEKEELSSKADSLVDDISSRNDKLLQMKQQMHHLHLERAELFMEIEESNQASSDLKSRVQELEEEVERQKVAISDGEEAKKEAIRQLCVSLEHYRDGYHQLRHLLQENRRSAMAAR</sequence>
<organism evidence="6 7">
    <name type="scientific">Zingiber officinale</name>
    <name type="common">Ginger</name>
    <name type="synonym">Amomum zingiber</name>
    <dbReference type="NCBI Taxonomy" id="94328"/>
    <lineage>
        <taxon>Eukaryota</taxon>
        <taxon>Viridiplantae</taxon>
        <taxon>Streptophyta</taxon>
        <taxon>Embryophyta</taxon>
        <taxon>Tracheophyta</taxon>
        <taxon>Spermatophyta</taxon>
        <taxon>Magnoliopsida</taxon>
        <taxon>Liliopsida</taxon>
        <taxon>Zingiberales</taxon>
        <taxon>Zingiberaceae</taxon>
        <taxon>Zingiber</taxon>
    </lineage>
</organism>
<dbReference type="Proteomes" id="UP000734854">
    <property type="component" value="Unassembled WGS sequence"/>
</dbReference>
<feature type="coiled-coil region" evidence="3">
    <location>
        <begin position="182"/>
        <end position="435"/>
    </location>
</feature>
<comment type="caution">
    <text evidence="6">The sequence shown here is derived from an EMBL/GenBank/DDBJ whole genome shotgun (WGS) entry which is preliminary data.</text>
</comment>
<dbReference type="InterPro" id="IPR011684">
    <property type="entry name" value="NAB"/>
</dbReference>
<evidence type="ECO:0000256" key="4">
    <source>
        <dbReference type="SAM" id="MobiDB-lite"/>
    </source>
</evidence>
<evidence type="ECO:0000256" key="2">
    <source>
        <dbReference type="ARBA" id="ARBA00038006"/>
    </source>
</evidence>
<dbReference type="PROSITE" id="PS51774">
    <property type="entry name" value="NAB"/>
    <property type="match status" value="1"/>
</dbReference>
<feature type="domain" description="NAB" evidence="5">
    <location>
        <begin position="1"/>
        <end position="58"/>
    </location>
</feature>
<feature type="coiled-coil region" evidence="3">
    <location>
        <begin position="464"/>
        <end position="498"/>
    </location>
</feature>
<evidence type="ECO:0000256" key="1">
    <source>
        <dbReference type="ARBA" id="ARBA00023054"/>
    </source>
</evidence>
<comment type="similarity">
    <text evidence="2">Belongs to the NET family.</text>
</comment>
<name>A0A8J5FXM5_ZINOF</name>
<dbReference type="AlphaFoldDB" id="A0A8J5FXM5"/>
<reference evidence="6 7" key="1">
    <citation type="submission" date="2020-08" db="EMBL/GenBank/DDBJ databases">
        <title>Plant Genome Project.</title>
        <authorList>
            <person name="Zhang R.-G."/>
        </authorList>
    </citation>
    <scope>NUCLEOTIDE SEQUENCE [LARGE SCALE GENOMIC DNA]</scope>
    <source>
        <tissue evidence="6">Rhizome</tissue>
    </source>
</reference>
<protein>
    <recommendedName>
        <fullName evidence="5">NAB domain-containing protein</fullName>
    </recommendedName>
</protein>
<keyword evidence="7" id="KW-1185">Reference proteome</keyword>
<dbReference type="EMBL" id="JACMSC010000012">
    <property type="protein sequence ID" value="KAG6497720.1"/>
    <property type="molecule type" value="Genomic_DNA"/>
</dbReference>
<dbReference type="InterPro" id="IPR051861">
    <property type="entry name" value="NET_actin-binding_domain"/>
</dbReference>
<dbReference type="GO" id="GO:0003779">
    <property type="term" value="F:actin binding"/>
    <property type="evidence" value="ECO:0007669"/>
    <property type="project" value="InterPro"/>
</dbReference>
<dbReference type="GO" id="GO:0005774">
    <property type="term" value="C:vacuolar membrane"/>
    <property type="evidence" value="ECO:0007669"/>
    <property type="project" value="TreeGrafter"/>
</dbReference>
<dbReference type="Pfam" id="PF07765">
    <property type="entry name" value="KIP1"/>
    <property type="match status" value="1"/>
</dbReference>
<dbReference type="PANTHER" id="PTHR32258">
    <property type="entry name" value="PROTEIN NETWORKED 4A"/>
    <property type="match status" value="1"/>
</dbReference>
<evidence type="ECO:0000256" key="3">
    <source>
        <dbReference type="SAM" id="Coils"/>
    </source>
</evidence>
<gene>
    <name evidence="6" type="ORF">ZIOFF_045624</name>
</gene>
<proteinExistence type="inferred from homology"/>
<feature type="compositionally biased region" description="Acidic residues" evidence="4">
    <location>
        <begin position="142"/>
        <end position="158"/>
    </location>
</feature>
<evidence type="ECO:0000313" key="7">
    <source>
        <dbReference type="Proteomes" id="UP000734854"/>
    </source>
</evidence>